<dbReference type="GO" id="GO:0140359">
    <property type="term" value="F:ABC-type transporter activity"/>
    <property type="evidence" value="ECO:0007669"/>
    <property type="project" value="InterPro"/>
</dbReference>
<dbReference type="EMBL" id="DF967972">
    <property type="protein sequence ID" value="GAP12706.1"/>
    <property type="molecule type" value="Genomic_DNA"/>
</dbReference>
<dbReference type="STRING" id="360412.LARV_00442"/>
<feature type="domain" description="ABC transmembrane type-2" evidence="6">
    <location>
        <begin position="20"/>
        <end position="247"/>
    </location>
</feature>
<evidence type="ECO:0000256" key="4">
    <source>
        <dbReference type="ARBA" id="ARBA00023136"/>
    </source>
</evidence>
<evidence type="ECO:0000256" key="2">
    <source>
        <dbReference type="ARBA" id="ARBA00022692"/>
    </source>
</evidence>
<feature type="transmembrane region" description="Helical" evidence="5">
    <location>
        <begin position="21"/>
        <end position="40"/>
    </location>
</feature>
<dbReference type="PIRSF" id="PIRSF006648">
    <property type="entry name" value="DrrB"/>
    <property type="match status" value="1"/>
</dbReference>
<comment type="similarity">
    <text evidence="5">Belongs to the ABC-2 integral membrane protein family.</text>
</comment>
<name>A0A0S7BFA2_9CHLR</name>
<reference evidence="7" key="1">
    <citation type="submission" date="2015-07" db="EMBL/GenBank/DDBJ databases">
        <title>Draft Genome Sequences of Anaerolinea thermolimosa IMO-1, Bellilinea caldifistulae GOMI-1, Leptolinea tardivitalis YMTK-2, Levilinea saccharolytica KIBI-1,Longilinea arvoryzae KOME-1, Previously Described as Members of the Anaerolineaceae (Chloroflexi).</title>
        <authorList>
            <person name="Sekiguchi Y."/>
            <person name="Ohashi A."/>
            <person name="Matsuura N."/>
            <person name="Tourlousse M.D."/>
        </authorList>
    </citation>
    <scope>NUCLEOTIDE SEQUENCE [LARGE SCALE GENOMIC DNA]</scope>
    <source>
        <strain evidence="7">KOME-1</strain>
    </source>
</reference>
<keyword evidence="2 5" id="KW-0812">Transmembrane</keyword>
<keyword evidence="5" id="KW-1003">Cell membrane</keyword>
<keyword evidence="3 5" id="KW-1133">Transmembrane helix</keyword>
<sequence>MHGFGKLALVQTKLYLREPMSVFFTLAFGPIMLMIMGFIFGSMPRTELGGMSQMDLSVTAYIPLIVGIIGLTAVPIVTATRREMGVLRRFAATPLRPLVYFLADILAPFLVTLLGALILILMGLFIYGVRFAGNWFSLAAAVCLSALSFFALGYAIAGLVKNSRTAIVLGNVIVIPMVIFSGTMVPLEIMPPAVANVSRFIPLKYAMTLIRGLWFGDPWGMHLTEAAVLGGMLIVCMFVVALTFKWE</sequence>
<dbReference type="Proteomes" id="UP000055060">
    <property type="component" value="Unassembled WGS sequence"/>
</dbReference>
<feature type="transmembrane region" description="Helical" evidence="5">
    <location>
        <begin position="226"/>
        <end position="244"/>
    </location>
</feature>
<dbReference type="PANTHER" id="PTHR43027">
    <property type="entry name" value="DOXORUBICIN RESISTANCE ABC TRANSPORTER PERMEASE PROTEIN DRRC-RELATED"/>
    <property type="match status" value="1"/>
</dbReference>
<feature type="transmembrane region" description="Helical" evidence="5">
    <location>
        <begin position="60"/>
        <end position="77"/>
    </location>
</feature>
<dbReference type="AlphaFoldDB" id="A0A0S7BFA2"/>
<dbReference type="InterPro" id="IPR013525">
    <property type="entry name" value="ABC2_TM"/>
</dbReference>
<dbReference type="InterPro" id="IPR000412">
    <property type="entry name" value="ABC_2_transport"/>
</dbReference>
<keyword evidence="5" id="KW-0813">Transport</keyword>
<evidence type="ECO:0000256" key="3">
    <source>
        <dbReference type="ARBA" id="ARBA00022989"/>
    </source>
</evidence>
<dbReference type="PRINTS" id="PR00164">
    <property type="entry name" value="ABC2TRNSPORT"/>
</dbReference>
<feature type="transmembrane region" description="Helical" evidence="5">
    <location>
        <begin position="98"/>
        <end position="129"/>
    </location>
</feature>
<evidence type="ECO:0000313" key="7">
    <source>
        <dbReference type="EMBL" id="GAP12706.1"/>
    </source>
</evidence>
<evidence type="ECO:0000313" key="8">
    <source>
        <dbReference type="Proteomes" id="UP000055060"/>
    </source>
</evidence>
<comment type="subcellular location">
    <subcellularLocation>
        <location evidence="5">Cell membrane</location>
        <topology evidence="5">Multi-pass membrane protein</topology>
    </subcellularLocation>
    <subcellularLocation>
        <location evidence="1">Membrane</location>
        <topology evidence="1">Multi-pass membrane protein</topology>
    </subcellularLocation>
</comment>
<proteinExistence type="inferred from homology"/>
<dbReference type="InterPro" id="IPR047817">
    <property type="entry name" value="ABC2_TM_bact-type"/>
</dbReference>
<organism evidence="7">
    <name type="scientific">Longilinea arvoryzae</name>
    <dbReference type="NCBI Taxonomy" id="360412"/>
    <lineage>
        <taxon>Bacteria</taxon>
        <taxon>Bacillati</taxon>
        <taxon>Chloroflexota</taxon>
        <taxon>Anaerolineae</taxon>
        <taxon>Anaerolineales</taxon>
        <taxon>Anaerolineaceae</taxon>
        <taxon>Longilinea</taxon>
    </lineage>
</organism>
<feature type="transmembrane region" description="Helical" evidence="5">
    <location>
        <begin position="135"/>
        <end position="160"/>
    </location>
</feature>
<accession>A0A0S7BFA2</accession>
<dbReference type="RefSeq" id="WP_075072112.1">
    <property type="nucleotide sequence ID" value="NZ_DF967972.1"/>
</dbReference>
<feature type="transmembrane region" description="Helical" evidence="5">
    <location>
        <begin position="167"/>
        <end position="187"/>
    </location>
</feature>
<keyword evidence="4 5" id="KW-0472">Membrane</keyword>
<keyword evidence="8" id="KW-1185">Reference proteome</keyword>
<dbReference type="GO" id="GO:0043190">
    <property type="term" value="C:ATP-binding cassette (ABC) transporter complex"/>
    <property type="evidence" value="ECO:0007669"/>
    <property type="project" value="InterPro"/>
</dbReference>
<evidence type="ECO:0000256" key="5">
    <source>
        <dbReference type="RuleBase" id="RU361157"/>
    </source>
</evidence>
<evidence type="ECO:0000256" key="1">
    <source>
        <dbReference type="ARBA" id="ARBA00004141"/>
    </source>
</evidence>
<dbReference type="InterPro" id="IPR052902">
    <property type="entry name" value="ABC-2_transporter"/>
</dbReference>
<dbReference type="PANTHER" id="PTHR43027:SF2">
    <property type="entry name" value="TRANSPORT PERMEASE PROTEIN"/>
    <property type="match status" value="1"/>
</dbReference>
<protein>
    <recommendedName>
        <fullName evidence="5">Transport permease protein</fullName>
    </recommendedName>
</protein>
<evidence type="ECO:0000259" key="6">
    <source>
        <dbReference type="PROSITE" id="PS51012"/>
    </source>
</evidence>
<dbReference type="PROSITE" id="PS51012">
    <property type="entry name" value="ABC_TM2"/>
    <property type="match status" value="1"/>
</dbReference>
<gene>
    <name evidence="7" type="ORF">LARV_00442</name>
</gene>
<dbReference type="OrthoDB" id="9788252at2"/>
<dbReference type="Pfam" id="PF01061">
    <property type="entry name" value="ABC2_membrane"/>
    <property type="match status" value="1"/>
</dbReference>